<dbReference type="Gramene" id="TVU08763">
    <property type="protein sequence ID" value="TVU08763"/>
    <property type="gene ID" value="EJB05_42175"/>
</dbReference>
<dbReference type="FunFam" id="3.30.200.20:FF:000182">
    <property type="entry name" value="PTI1-like tyrosine-protein kinase 3"/>
    <property type="match status" value="1"/>
</dbReference>
<evidence type="ECO:0000259" key="8">
    <source>
        <dbReference type="PROSITE" id="PS50011"/>
    </source>
</evidence>
<keyword evidence="3 6" id="KW-0547">Nucleotide-binding</keyword>
<dbReference type="AlphaFoldDB" id="A0A5J9TBJ8"/>
<feature type="region of interest" description="Disordered" evidence="7">
    <location>
        <begin position="151"/>
        <end position="242"/>
    </location>
</feature>
<dbReference type="InterPro" id="IPR001245">
    <property type="entry name" value="Ser-Thr/Tyr_kinase_cat_dom"/>
</dbReference>
<evidence type="ECO:0000256" key="6">
    <source>
        <dbReference type="PROSITE-ProRule" id="PRU10141"/>
    </source>
</evidence>
<evidence type="ECO:0000256" key="4">
    <source>
        <dbReference type="ARBA" id="ARBA00022777"/>
    </source>
</evidence>
<dbReference type="PANTHER" id="PTHR47983:SF7">
    <property type="entry name" value="PROTEIN KINASE SUPERFAMILY PROTEIN"/>
    <property type="match status" value="1"/>
</dbReference>
<evidence type="ECO:0000256" key="1">
    <source>
        <dbReference type="ARBA" id="ARBA00022553"/>
    </source>
</evidence>
<dbReference type="GO" id="GO:0004672">
    <property type="term" value="F:protein kinase activity"/>
    <property type="evidence" value="ECO:0007669"/>
    <property type="project" value="InterPro"/>
</dbReference>
<organism evidence="9 10">
    <name type="scientific">Eragrostis curvula</name>
    <name type="common">weeping love grass</name>
    <dbReference type="NCBI Taxonomy" id="38414"/>
    <lineage>
        <taxon>Eukaryota</taxon>
        <taxon>Viridiplantae</taxon>
        <taxon>Streptophyta</taxon>
        <taxon>Embryophyta</taxon>
        <taxon>Tracheophyta</taxon>
        <taxon>Spermatophyta</taxon>
        <taxon>Magnoliopsida</taxon>
        <taxon>Liliopsida</taxon>
        <taxon>Poales</taxon>
        <taxon>Poaceae</taxon>
        <taxon>PACMAD clade</taxon>
        <taxon>Chloridoideae</taxon>
        <taxon>Eragrostideae</taxon>
        <taxon>Eragrostidinae</taxon>
        <taxon>Eragrostis</taxon>
    </lineage>
</organism>
<reference evidence="9 10" key="1">
    <citation type="journal article" date="2019" name="Sci. Rep.">
        <title>A high-quality genome of Eragrostis curvula grass provides insights into Poaceae evolution and supports new strategies to enhance forage quality.</title>
        <authorList>
            <person name="Carballo J."/>
            <person name="Santos B.A.C.M."/>
            <person name="Zappacosta D."/>
            <person name="Garbus I."/>
            <person name="Selva J.P."/>
            <person name="Gallo C.A."/>
            <person name="Diaz A."/>
            <person name="Albertini E."/>
            <person name="Caccamo M."/>
            <person name="Echenique V."/>
        </authorList>
    </citation>
    <scope>NUCLEOTIDE SEQUENCE [LARGE SCALE GENOMIC DNA]</scope>
    <source>
        <strain evidence="10">cv. Victoria</strain>
        <tissue evidence="9">Leaf</tissue>
    </source>
</reference>
<keyword evidence="5 6" id="KW-0067">ATP-binding</keyword>
<keyword evidence="4" id="KW-0418">Kinase</keyword>
<evidence type="ECO:0000256" key="2">
    <source>
        <dbReference type="ARBA" id="ARBA00022679"/>
    </source>
</evidence>
<dbReference type="GO" id="GO:0005524">
    <property type="term" value="F:ATP binding"/>
    <property type="evidence" value="ECO:0007669"/>
    <property type="project" value="UniProtKB-UniRule"/>
</dbReference>
<gene>
    <name evidence="9" type="ORF">EJB05_42175</name>
</gene>
<feature type="domain" description="Protein kinase" evidence="8">
    <location>
        <begin position="398"/>
        <end position="609"/>
    </location>
</feature>
<dbReference type="PROSITE" id="PS50011">
    <property type="entry name" value="PROTEIN_KINASE_DOM"/>
    <property type="match status" value="1"/>
</dbReference>
<dbReference type="PANTHER" id="PTHR47983">
    <property type="entry name" value="PTO-INTERACTING PROTEIN 1-LIKE"/>
    <property type="match status" value="1"/>
</dbReference>
<dbReference type="SUPFAM" id="SSF56112">
    <property type="entry name" value="Protein kinase-like (PK-like)"/>
    <property type="match status" value="1"/>
</dbReference>
<keyword evidence="10" id="KW-1185">Reference proteome</keyword>
<proteinExistence type="predicted"/>
<sequence>MEITVILYVATCIGNNQQVCKLQHESSSNIYAGTALQIRWASLPGRSKQKGGRLALNFQKLLHDNRKGKRAAGNFPALQTAYPQLMANAGALGPYAKSLGFGIELDSRHYQFVMSIRPIASNSPSLQGFLRSVTRGLECETQTSLCSLGSKQAEEWRNRKGKKRNPSSAQVVKSGKRGRHTAAHASTLSLPPLTAVTSPPDLPLPSLDRRHPKPKPNQTPPPSTRSSRQLISSPRTDPSAPASSACLLVWSRPAAPPGGSSEPAAVPSQVTPLPLYACVAVVWCSRGVALWLCAGRHRAEQSQKKSKCSAGGFAAVSLMRHIVNMKMSVLSVRMRKKRHFGHFQYFCAIIIDISVMSDYVHCLLGNGFSPINDATKAPPPIEVPELSFEELKEKTDNFGSKALVGEGSYGRVYYAVLDSGKHVAVKKLDASTDPELDNEFLTQVSVASKLKHENFVEMLGYCVEGNQRLVAYEFATMGSLHDILHGYLLLFIFLGTSFGDIAEIHMQIDWQLCRVSSVMTIFCLFHHLIQATPRLTEDTVKQCVDPRLKGEYPPKGVAKLAAVAALCVQYESEFRPSMSIVVKALSPLLQHKPQPPPAAAPDTTVPSNA</sequence>
<dbReference type="PROSITE" id="PS00107">
    <property type="entry name" value="PROTEIN_KINASE_ATP"/>
    <property type="match status" value="1"/>
</dbReference>
<dbReference type="InterPro" id="IPR052101">
    <property type="entry name" value="Plant_StressResp_Kinase"/>
</dbReference>
<evidence type="ECO:0000313" key="10">
    <source>
        <dbReference type="Proteomes" id="UP000324897"/>
    </source>
</evidence>
<dbReference type="Pfam" id="PF07714">
    <property type="entry name" value="PK_Tyr_Ser-Thr"/>
    <property type="match status" value="1"/>
</dbReference>
<dbReference type="OrthoDB" id="4062651at2759"/>
<dbReference type="InterPro" id="IPR017441">
    <property type="entry name" value="Protein_kinase_ATP_BS"/>
</dbReference>
<evidence type="ECO:0000256" key="7">
    <source>
        <dbReference type="SAM" id="MobiDB-lite"/>
    </source>
</evidence>
<dbReference type="InterPro" id="IPR000719">
    <property type="entry name" value="Prot_kinase_dom"/>
</dbReference>
<dbReference type="EMBL" id="RWGY01000039">
    <property type="protein sequence ID" value="TVU08763.1"/>
    <property type="molecule type" value="Genomic_DNA"/>
</dbReference>
<dbReference type="Proteomes" id="UP000324897">
    <property type="component" value="Chromosome 3"/>
</dbReference>
<dbReference type="InterPro" id="IPR011009">
    <property type="entry name" value="Kinase-like_dom_sf"/>
</dbReference>
<dbReference type="Gene3D" id="1.10.510.10">
    <property type="entry name" value="Transferase(Phosphotransferase) domain 1"/>
    <property type="match status" value="1"/>
</dbReference>
<protein>
    <recommendedName>
        <fullName evidence="8">Protein kinase domain-containing protein</fullName>
    </recommendedName>
</protein>
<evidence type="ECO:0000256" key="3">
    <source>
        <dbReference type="ARBA" id="ARBA00022741"/>
    </source>
</evidence>
<feature type="compositionally biased region" description="Polar residues" evidence="7">
    <location>
        <begin position="224"/>
        <end position="236"/>
    </location>
</feature>
<name>A0A5J9TBJ8_9POAL</name>
<keyword evidence="2" id="KW-0808">Transferase</keyword>
<accession>A0A5J9TBJ8</accession>
<evidence type="ECO:0000313" key="9">
    <source>
        <dbReference type="EMBL" id="TVU08763.1"/>
    </source>
</evidence>
<evidence type="ECO:0000256" key="5">
    <source>
        <dbReference type="ARBA" id="ARBA00022840"/>
    </source>
</evidence>
<comment type="caution">
    <text evidence="9">The sequence shown here is derived from an EMBL/GenBank/DDBJ whole genome shotgun (WGS) entry which is preliminary data.</text>
</comment>
<dbReference type="Gene3D" id="3.30.200.20">
    <property type="entry name" value="Phosphorylase Kinase, domain 1"/>
    <property type="match status" value="1"/>
</dbReference>
<keyword evidence="1" id="KW-0597">Phosphoprotein</keyword>
<feature type="binding site" evidence="6">
    <location>
        <position position="427"/>
    </location>
    <ligand>
        <name>ATP</name>
        <dbReference type="ChEBI" id="CHEBI:30616"/>
    </ligand>
</feature>